<evidence type="ECO:0000313" key="12">
    <source>
        <dbReference type="Proteomes" id="UP000651085"/>
    </source>
</evidence>
<comment type="subcellular location">
    <subcellularLocation>
        <location evidence="1 8">Cell outer membrane</location>
        <topology evidence="1 8">Multi-pass membrane protein</topology>
    </subcellularLocation>
</comment>
<dbReference type="PROSITE" id="PS52016">
    <property type="entry name" value="TONB_DEPENDENT_REC_3"/>
    <property type="match status" value="1"/>
</dbReference>
<sequence length="928" mass="102280">MRRHLIHFLLVAILTVCSTVTAFAQTTVKGQVVDAENGEPLIGAAVTVAGTSQGSVTDLDGKFSQKIGRNETLNIKYLGYKEFKKKINVAGTVDLGVIRLEPDAVALGDVTITSSVAVARKTPVAVSTISPTFIEEKLGTQEFPEILKSTPGIYATKQGGGYGDSKVIVRGFKTENVAMMINGVPMNDMEWGGVYWSNWAGLSDVTRSMQVQRGLGASKVAAPSVGGSINVITKTVDVNKGGSVSYALGNDGMNKILVNVSTGLSKSGWALTLMGGKTWGNGYVQGTEYEGYNWFINVTKRFNENHQLSFTGFGAPQWHNQRNSKDGLSIEGWQKIAKNYMNGKSPYKYNPSYGFGIDGQRKVSAYNVYNKPQLSLNHLWQINQKSSLSTALYASIGRGYGYAGQGSTTADRNNWYGSNRGVLNMTFRNVDGTYAYDQIYDLNANSEIGSVMAMSQSKNYHNWYGLLSTYTTKFGENFDFYGGIDFRYYKGTHTNELVDLYGGKYYVDSSSRKNVSVENNSAAAAGSAYVNQKLGVGDVVYRDYDGYVVSEGIFAQGEYNLDKLSAFVAGSISNNGYWRYDRFYYDAAHAKSDVVNFMGWTAKGGLNYNLTEQHNVYGNIGFISRAPFFSSGVFLNKETSNALNPDAVNEKIFSAELGYGFRSKYFSANLNIYHTKWMDKTMAKSTDISFYDGNINEEYDPSKNVSNARAVINMQGVNSIHQGIELDFTAQPLRWLSINGMFSYGNWYWANDAEGQFTVDGQFIASTTIKDADGKDQPVTVDAYKNGLNPSTMKLKLKDVKEGGSAQLTAYLGANVEITKGLRMGLDWTLAARNYADWSLSSSDIALDGTKVFETPWRIPTYSYFDLNASYSFKVGGVGAVLYGNINNIFNQEYIAEATDGDKHDWQTAYGVFYGFGRTFSVRLKINF</sequence>
<evidence type="ECO:0000256" key="1">
    <source>
        <dbReference type="ARBA" id="ARBA00004571"/>
    </source>
</evidence>
<dbReference type="InterPro" id="IPR039426">
    <property type="entry name" value="TonB-dep_rcpt-like"/>
</dbReference>
<keyword evidence="3 8" id="KW-1134">Transmembrane beta strand</keyword>
<keyword evidence="12" id="KW-1185">Reference proteome</keyword>
<feature type="domain" description="TonB-dependent receptor plug" evidence="10">
    <location>
        <begin position="120"/>
        <end position="227"/>
    </location>
</feature>
<dbReference type="GO" id="GO:0015344">
    <property type="term" value="F:siderophore uptake transmembrane transporter activity"/>
    <property type="evidence" value="ECO:0007669"/>
    <property type="project" value="TreeGrafter"/>
</dbReference>
<accession>A0A926ISF5</accession>
<dbReference type="EMBL" id="JACRTF010000001">
    <property type="protein sequence ID" value="MBC8594688.1"/>
    <property type="molecule type" value="Genomic_DNA"/>
</dbReference>
<evidence type="ECO:0000256" key="5">
    <source>
        <dbReference type="ARBA" id="ARBA00022729"/>
    </source>
</evidence>
<dbReference type="InterPro" id="IPR036942">
    <property type="entry name" value="Beta-barrel_TonB_sf"/>
</dbReference>
<evidence type="ECO:0000256" key="4">
    <source>
        <dbReference type="ARBA" id="ARBA00022692"/>
    </source>
</evidence>
<dbReference type="PANTHER" id="PTHR30069:SF29">
    <property type="entry name" value="HEMOGLOBIN AND HEMOGLOBIN-HAPTOGLOBIN-BINDING PROTEIN 1-RELATED"/>
    <property type="match status" value="1"/>
</dbReference>
<dbReference type="PANTHER" id="PTHR30069">
    <property type="entry name" value="TONB-DEPENDENT OUTER MEMBRANE RECEPTOR"/>
    <property type="match status" value="1"/>
</dbReference>
<evidence type="ECO:0000256" key="3">
    <source>
        <dbReference type="ARBA" id="ARBA00022452"/>
    </source>
</evidence>
<dbReference type="Gene3D" id="2.40.170.20">
    <property type="entry name" value="TonB-dependent receptor, beta-barrel domain"/>
    <property type="match status" value="1"/>
</dbReference>
<dbReference type="InterPro" id="IPR012910">
    <property type="entry name" value="Plug_dom"/>
</dbReference>
<dbReference type="InterPro" id="IPR008969">
    <property type="entry name" value="CarboxyPept-like_regulatory"/>
</dbReference>
<dbReference type="Pfam" id="PF13715">
    <property type="entry name" value="CarbopepD_reg_2"/>
    <property type="match status" value="1"/>
</dbReference>
<keyword evidence="11" id="KW-0675">Receptor</keyword>
<comment type="caution">
    <text evidence="11">The sequence shown here is derived from an EMBL/GenBank/DDBJ whole genome shotgun (WGS) entry which is preliminary data.</text>
</comment>
<evidence type="ECO:0000256" key="7">
    <source>
        <dbReference type="ARBA" id="ARBA00023237"/>
    </source>
</evidence>
<comment type="similarity">
    <text evidence="8">Belongs to the TonB-dependent receptor family.</text>
</comment>
<dbReference type="GO" id="GO:0044718">
    <property type="term" value="P:siderophore transmembrane transport"/>
    <property type="evidence" value="ECO:0007669"/>
    <property type="project" value="TreeGrafter"/>
</dbReference>
<keyword evidence="7 8" id="KW-0998">Cell outer membrane</keyword>
<dbReference type="InterPro" id="IPR037066">
    <property type="entry name" value="Plug_dom_sf"/>
</dbReference>
<feature type="chain" id="PRO_5036852150" evidence="9">
    <location>
        <begin position="25"/>
        <end position="928"/>
    </location>
</feature>
<keyword evidence="2 8" id="KW-0813">Transport</keyword>
<evidence type="ECO:0000256" key="8">
    <source>
        <dbReference type="PROSITE-ProRule" id="PRU01360"/>
    </source>
</evidence>
<protein>
    <submittedName>
        <fullName evidence="11">TonB-dependent receptor</fullName>
    </submittedName>
</protein>
<organism evidence="11 12">
    <name type="scientific">Jilunia laotingensis</name>
    <dbReference type="NCBI Taxonomy" id="2763675"/>
    <lineage>
        <taxon>Bacteria</taxon>
        <taxon>Pseudomonadati</taxon>
        <taxon>Bacteroidota</taxon>
        <taxon>Bacteroidia</taxon>
        <taxon>Bacteroidales</taxon>
        <taxon>Bacteroidaceae</taxon>
        <taxon>Jilunia</taxon>
    </lineage>
</organism>
<dbReference type="Pfam" id="PF07715">
    <property type="entry name" value="Plug"/>
    <property type="match status" value="1"/>
</dbReference>
<feature type="signal peptide" evidence="9">
    <location>
        <begin position="1"/>
        <end position="24"/>
    </location>
</feature>
<dbReference type="Proteomes" id="UP000651085">
    <property type="component" value="Unassembled WGS sequence"/>
</dbReference>
<dbReference type="RefSeq" id="WP_262435779.1">
    <property type="nucleotide sequence ID" value="NZ_JACRTF010000001.1"/>
</dbReference>
<reference evidence="11" key="1">
    <citation type="submission" date="2020-08" db="EMBL/GenBank/DDBJ databases">
        <title>Genome public.</title>
        <authorList>
            <person name="Liu C."/>
            <person name="Sun Q."/>
        </authorList>
    </citation>
    <scope>NUCLEOTIDE SEQUENCE</scope>
    <source>
        <strain evidence="11">N12</strain>
    </source>
</reference>
<evidence type="ECO:0000313" key="11">
    <source>
        <dbReference type="EMBL" id="MBC8594688.1"/>
    </source>
</evidence>
<keyword evidence="5 9" id="KW-0732">Signal</keyword>
<keyword evidence="4 8" id="KW-0812">Transmembrane</keyword>
<dbReference type="GO" id="GO:0009279">
    <property type="term" value="C:cell outer membrane"/>
    <property type="evidence" value="ECO:0007669"/>
    <property type="project" value="UniProtKB-SubCell"/>
</dbReference>
<evidence type="ECO:0000256" key="9">
    <source>
        <dbReference type="SAM" id="SignalP"/>
    </source>
</evidence>
<gene>
    <name evidence="11" type="ORF">H8744_15870</name>
</gene>
<dbReference type="SUPFAM" id="SSF56935">
    <property type="entry name" value="Porins"/>
    <property type="match status" value="1"/>
</dbReference>
<dbReference type="AlphaFoldDB" id="A0A926ISF5"/>
<dbReference type="Gene3D" id="2.60.40.1120">
    <property type="entry name" value="Carboxypeptidase-like, regulatory domain"/>
    <property type="match status" value="1"/>
</dbReference>
<dbReference type="Gene3D" id="2.170.130.10">
    <property type="entry name" value="TonB-dependent receptor, plug domain"/>
    <property type="match status" value="1"/>
</dbReference>
<evidence type="ECO:0000256" key="6">
    <source>
        <dbReference type="ARBA" id="ARBA00023136"/>
    </source>
</evidence>
<evidence type="ECO:0000259" key="10">
    <source>
        <dbReference type="Pfam" id="PF07715"/>
    </source>
</evidence>
<proteinExistence type="inferred from homology"/>
<name>A0A926ISF5_9BACT</name>
<dbReference type="SUPFAM" id="SSF49464">
    <property type="entry name" value="Carboxypeptidase regulatory domain-like"/>
    <property type="match status" value="1"/>
</dbReference>
<evidence type="ECO:0000256" key="2">
    <source>
        <dbReference type="ARBA" id="ARBA00022448"/>
    </source>
</evidence>
<keyword evidence="6 8" id="KW-0472">Membrane</keyword>